<keyword evidence="6" id="KW-1185">Reference proteome</keyword>
<proteinExistence type="predicted"/>
<dbReference type="AlphaFoldDB" id="A0A443S8X6"/>
<keyword evidence="5" id="KW-0647">Proteasome</keyword>
<keyword evidence="4" id="KW-0472">Membrane</keyword>
<dbReference type="InterPro" id="IPR005178">
    <property type="entry name" value="Ostalpha/TMEM184C"/>
</dbReference>
<evidence type="ECO:0000313" key="5">
    <source>
        <dbReference type="EMBL" id="RWS23950.1"/>
    </source>
</evidence>
<comment type="subcellular location">
    <subcellularLocation>
        <location evidence="1">Membrane</location>
        <topology evidence="1">Multi-pass membrane protein</topology>
    </subcellularLocation>
</comment>
<dbReference type="Pfam" id="PF03619">
    <property type="entry name" value="Solute_trans_a"/>
    <property type="match status" value="1"/>
</dbReference>
<evidence type="ECO:0000313" key="6">
    <source>
        <dbReference type="Proteomes" id="UP000288716"/>
    </source>
</evidence>
<protein>
    <submittedName>
        <fullName evidence="5">Proteasome subunit beta type-3-like protein</fullName>
    </submittedName>
</protein>
<comment type="caution">
    <text evidence="5">The sequence shown here is derived from an EMBL/GenBank/DDBJ whole genome shotgun (WGS) entry which is preliminary data.</text>
</comment>
<keyword evidence="3" id="KW-1133">Transmembrane helix</keyword>
<evidence type="ECO:0000256" key="3">
    <source>
        <dbReference type="ARBA" id="ARBA00022989"/>
    </source>
</evidence>
<dbReference type="STRING" id="299467.A0A443S8X6"/>
<name>A0A443S8X6_9ACAR</name>
<organism evidence="5 6">
    <name type="scientific">Leptotrombidium deliense</name>
    <dbReference type="NCBI Taxonomy" id="299467"/>
    <lineage>
        <taxon>Eukaryota</taxon>
        <taxon>Metazoa</taxon>
        <taxon>Ecdysozoa</taxon>
        <taxon>Arthropoda</taxon>
        <taxon>Chelicerata</taxon>
        <taxon>Arachnida</taxon>
        <taxon>Acari</taxon>
        <taxon>Acariformes</taxon>
        <taxon>Trombidiformes</taxon>
        <taxon>Prostigmata</taxon>
        <taxon>Anystina</taxon>
        <taxon>Parasitengona</taxon>
        <taxon>Trombiculoidea</taxon>
        <taxon>Trombiculidae</taxon>
        <taxon>Leptotrombidium</taxon>
    </lineage>
</organism>
<dbReference type="VEuPathDB" id="VectorBase:LDEU008090"/>
<keyword evidence="2" id="KW-0812">Transmembrane</keyword>
<evidence type="ECO:0000256" key="4">
    <source>
        <dbReference type="ARBA" id="ARBA00023136"/>
    </source>
</evidence>
<sequence>MLDFKFIFTLSMKQDFLICFEMLLAAIAHLFAFSHVPFIDSTAASEPTFYSFMRTLDFTDERTDVNDHFRQICGLE</sequence>
<gene>
    <name evidence="5" type="ORF">B4U80_08683</name>
</gene>
<dbReference type="OrthoDB" id="5348404at2759"/>
<dbReference type="EMBL" id="NCKV01005613">
    <property type="protein sequence ID" value="RWS23950.1"/>
    <property type="molecule type" value="Genomic_DNA"/>
</dbReference>
<dbReference type="Proteomes" id="UP000288716">
    <property type="component" value="Unassembled WGS sequence"/>
</dbReference>
<dbReference type="GO" id="GO:0000502">
    <property type="term" value="C:proteasome complex"/>
    <property type="evidence" value="ECO:0007669"/>
    <property type="project" value="UniProtKB-KW"/>
</dbReference>
<reference evidence="5 6" key="1">
    <citation type="journal article" date="2018" name="Gigascience">
        <title>Genomes of trombidid mites reveal novel predicted allergens and laterally-transferred genes associated with secondary metabolism.</title>
        <authorList>
            <person name="Dong X."/>
            <person name="Chaisiri K."/>
            <person name="Xia D."/>
            <person name="Armstrong S.D."/>
            <person name="Fang Y."/>
            <person name="Donnelly M.J."/>
            <person name="Kadowaki T."/>
            <person name="McGarry J.W."/>
            <person name="Darby A.C."/>
            <person name="Makepeace B.L."/>
        </authorList>
    </citation>
    <scope>NUCLEOTIDE SEQUENCE [LARGE SCALE GENOMIC DNA]</scope>
    <source>
        <strain evidence="5">UoL-UT</strain>
    </source>
</reference>
<evidence type="ECO:0000256" key="1">
    <source>
        <dbReference type="ARBA" id="ARBA00004141"/>
    </source>
</evidence>
<evidence type="ECO:0000256" key="2">
    <source>
        <dbReference type="ARBA" id="ARBA00022692"/>
    </source>
</evidence>
<accession>A0A443S8X6</accession>
<dbReference type="GO" id="GO:0016020">
    <property type="term" value="C:membrane"/>
    <property type="evidence" value="ECO:0007669"/>
    <property type="project" value="UniProtKB-SubCell"/>
</dbReference>